<proteinExistence type="predicted"/>
<dbReference type="SUPFAM" id="SSF103473">
    <property type="entry name" value="MFS general substrate transporter"/>
    <property type="match status" value="1"/>
</dbReference>
<dbReference type="AlphaFoldDB" id="A0A8J3SJR4"/>
<dbReference type="Proteomes" id="UP000619788">
    <property type="component" value="Unassembled WGS sequence"/>
</dbReference>
<keyword evidence="6 7" id="KW-0472">Membrane</keyword>
<dbReference type="Pfam" id="PF07690">
    <property type="entry name" value="MFS_1"/>
    <property type="match status" value="1"/>
</dbReference>
<reference evidence="9 10" key="1">
    <citation type="submission" date="2021-01" db="EMBL/GenBank/DDBJ databases">
        <title>Whole genome shotgun sequence of Planobispora siamensis NBRC 107568.</title>
        <authorList>
            <person name="Komaki H."/>
            <person name="Tamura T."/>
        </authorList>
    </citation>
    <scope>NUCLEOTIDE SEQUENCE [LARGE SCALE GENOMIC DNA]</scope>
    <source>
        <strain evidence="9 10">NBRC 107568</strain>
    </source>
</reference>
<dbReference type="EMBL" id="BOOJ01000043">
    <property type="protein sequence ID" value="GIH94544.1"/>
    <property type="molecule type" value="Genomic_DNA"/>
</dbReference>
<evidence type="ECO:0000256" key="2">
    <source>
        <dbReference type="ARBA" id="ARBA00022448"/>
    </source>
</evidence>
<dbReference type="InterPro" id="IPR036259">
    <property type="entry name" value="MFS_trans_sf"/>
</dbReference>
<evidence type="ECO:0000256" key="6">
    <source>
        <dbReference type="ARBA" id="ARBA00023136"/>
    </source>
</evidence>
<feature type="transmembrane region" description="Helical" evidence="7">
    <location>
        <begin position="147"/>
        <end position="169"/>
    </location>
</feature>
<keyword evidence="3" id="KW-1003">Cell membrane</keyword>
<feature type="transmembrane region" description="Helical" evidence="7">
    <location>
        <begin position="315"/>
        <end position="337"/>
    </location>
</feature>
<evidence type="ECO:0000256" key="3">
    <source>
        <dbReference type="ARBA" id="ARBA00022475"/>
    </source>
</evidence>
<evidence type="ECO:0000256" key="5">
    <source>
        <dbReference type="ARBA" id="ARBA00022989"/>
    </source>
</evidence>
<dbReference type="CDD" id="cd17329">
    <property type="entry name" value="MFS_MdtH_MDR_like"/>
    <property type="match status" value="1"/>
</dbReference>
<feature type="transmembrane region" description="Helical" evidence="7">
    <location>
        <begin position="257"/>
        <end position="276"/>
    </location>
</feature>
<comment type="subcellular location">
    <subcellularLocation>
        <location evidence="1">Cell membrane</location>
        <topology evidence="1">Multi-pass membrane protein</topology>
    </subcellularLocation>
</comment>
<feature type="domain" description="Major facilitator superfamily (MFS) profile" evidence="8">
    <location>
        <begin position="22"/>
        <end position="398"/>
    </location>
</feature>
<dbReference type="RefSeq" id="WP_204066673.1">
    <property type="nucleotide sequence ID" value="NZ_BOOJ01000043.1"/>
</dbReference>
<evidence type="ECO:0000259" key="8">
    <source>
        <dbReference type="PROSITE" id="PS50850"/>
    </source>
</evidence>
<evidence type="ECO:0000313" key="9">
    <source>
        <dbReference type="EMBL" id="GIH94544.1"/>
    </source>
</evidence>
<dbReference type="GO" id="GO:0022857">
    <property type="term" value="F:transmembrane transporter activity"/>
    <property type="evidence" value="ECO:0007669"/>
    <property type="project" value="InterPro"/>
</dbReference>
<accession>A0A8J3SJR4</accession>
<keyword evidence="4 7" id="KW-0812">Transmembrane</keyword>
<comment type="caution">
    <text evidence="9">The sequence shown here is derived from an EMBL/GenBank/DDBJ whole genome shotgun (WGS) entry which is preliminary data.</text>
</comment>
<feature type="transmembrane region" description="Helical" evidence="7">
    <location>
        <begin position="223"/>
        <end position="245"/>
    </location>
</feature>
<dbReference type="InterPro" id="IPR050171">
    <property type="entry name" value="MFS_Transporters"/>
</dbReference>
<dbReference type="PANTHER" id="PTHR23517:SF2">
    <property type="entry name" value="MULTIDRUG RESISTANCE PROTEIN MDTH"/>
    <property type="match status" value="1"/>
</dbReference>
<feature type="transmembrane region" description="Helical" evidence="7">
    <location>
        <begin position="288"/>
        <end position="309"/>
    </location>
</feature>
<keyword evidence="2" id="KW-0813">Transport</keyword>
<feature type="transmembrane region" description="Helical" evidence="7">
    <location>
        <begin position="55"/>
        <end position="80"/>
    </location>
</feature>
<dbReference type="Gene3D" id="1.20.1250.20">
    <property type="entry name" value="MFS general substrate transporter like domains"/>
    <property type="match status" value="1"/>
</dbReference>
<dbReference type="PROSITE" id="PS00216">
    <property type="entry name" value="SUGAR_TRANSPORT_1"/>
    <property type="match status" value="1"/>
</dbReference>
<evidence type="ECO:0000313" key="10">
    <source>
        <dbReference type="Proteomes" id="UP000619788"/>
    </source>
</evidence>
<dbReference type="PANTHER" id="PTHR23517">
    <property type="entry name" value="RESISTANCE PROTEIN MDTM, PUTATIVE-RELATED-RELATED"/>
    <property type="match status" value="1"/>
</dbReference>
<dbReference type="PROSITE" id="PS50850">
    <property type="entry name" value="MFS"/>
    <property type="match status" value="1"/>
</dbReference>
<feature type="transmembrane region" description="Helical" evidence="7">
    <location>
        <begin position="374"/>
        <end position="397"/>
    </location>
</feature>
<keyword evidence="5 7" id="KW-1133">Transmembrane helix</keyword>
<dbReference type="InterPro" id="IPR005829">
    <property type="entry name" value="Sugar_transporter_CS"/>
</dbReference>
<evidence type="ECO:0000256" key="4">
    <source>
        <dbReference type="ARBA" id="ARBA00022692"/>
    </source>
</evidence>
<keyword evidence="10" id="KW-1185">Reference proteome</keyword>
<dbReference type="GO" id="GO:0005886">
    <property type="term" value="C:plasma membrane"/>
    <property type="evidence" value="ECO:0007669"/>
    <property type="project" value="UniProtKB-SubCell"/>
</dbReference>
<evidence type="ECO:0000256" key="7">
    <source>
        <dbReference type="SAM" id="Phobius"/>
    </source>
</evidence>
<name>A0A8J3SJR4_9ACTN</name>
<dbReference type="InterPro" id="IPR011701">
    <property type="entry name" value="MFS"/>
</dbReference>
<gene>
    <name evidence="9" type="ORF">Psi01_51740</name>
</gene>
<feature type="transmembrane region" description="Helical" evidence="7">
    <location>
        <begin position="349"/>
        <end position="368"/>
    </location>
</feature>
<protein>
    <submittedName>
        <fullName evidence="9">MFS transporter</fullName>
    </submittedName>
</protein>
<organism evidence="9 10">
    <name type="scientific">Planobispora siamensis</name>
    <dbReference type="NCBI Taxonomy" id="936338"/>
    <lineage>
        <taxon>Bacteria</taxon>
        <taxon>Bacillati</taxon>
        <taxon>Actinomycetota</taxon>
        <taxon>Actinomycetes</taxon>
        <taxon>Streptosporangiales</taxon>
        <taxon>Streptosporangiaceae</taxon>
        <taxon>Planobispora</taxon>
    </lineage>
</organism>
<dbReference type="InterPro" id="IPR020846">
    <property type="entry name" value="MFS_dom"/>
</dbReference>
<feature type="transmembrane region" description="Helical" evidence="7">
    <location>
        <begin position="175"/>
        <end position="195"/>
    </location>
</feature>
<sequence>MTSTTLSKPTFLQSKIGGLPRAFWALWAGTLVNRVGMMVEPFIGVYLTQARGMSLAAAGVVMAVFGAGSLISQILAGWLADRLGRRITLTGGMVATAVTMVALGASTSLPAIVASMFVLGLTIDAYRPASNALVADLVSPEDRPRAYGLLFWALNLGFAVAMVAGGWLAEADHAWMFWFNATTAMIFGLLVWRAVPETRPEPDRRKGAAGGGFGTVLKDRLMVAYLVICVLSNLVYVQAFTTLPLAMTGAGFREVDYGLVMAVNGILIVLIQPLTADWFGRRDHSTMLATGFAVIGGGFALTALVSSVAGYVLTVVVWTLGEIVTAGIPGAIVASLAPAHLRGRYSGMYGFSWSAGTMLAPLVGTRLLDVGPTALWLTIGAIELVAAAGLLAIGPALRRRTGSTSR</sequence>
<evidence type="ECO:0000256" key="1">
    <source>
        <dbReference type="ARBA" id="ARBA00004651"/>
    </source>
</evidence>